<dbReference type="Gene3D" id="1.20.1050.10">
    <property type="match status" value="1"/>
</dbReference>
<dbReference type="PANTHER" id="PTHR43986:SF1">
    <property type="entry name" value="ELONGATION FACTOR 1-GAMMA"/>
    <property type="match status" value="1"/>
</dbReference>
<dbReference type="InterPro" id="IPR040079">
    <property type="entry name" value="Glutathione_S-Trfase"/>
</dbReference>
<dbReference type="GO" id="GO:0005634">
    <property type="term" value="C:nucleus"/>
    <property type="evidence" value="ECO:0007669"/>
    <property type="project" value="TreeGrafter"/>
</dbReference>
<dbReference type="AlphaFoldDB" id="A0A0C3PR39"/>
<evidence type="ECO:0000259" key="2">
    <source>
        <dbReference type="PROSITE" id="PS50404"/>
    </source>
</evidence>
<dbReference type="GO" id="GO:0005737">
    <property type="term" value="C:cytoplasm"/>
    <property type="evidence" value="ECO:0007669"/>
    <property type="project" value="TreeGrafter"/>
</dbReference>
<name>A0A0C3PR39_PISTI</name>
<dbReference type="GO" id="GO:0006414">
    <property type="term" value="P:translational elongation"/>
    <property type="evidence" value="ECO:0007669"/>
    <property type="project" value="TreeGrafter"/>
</dbReference>
<dbReference type="STRING" id="870435.A0A0C3PR39"/>
<dbReference type="HOGENOM" id="CLU_011226_3_2_1"/>
<keyword evidence="5" id="KW-1185">Reference proteome</keyword>
<dbReference type="InterPro" id="IPR036249">
    <property type="entry name" value="Thioredoxin-like_sf"/>
</dbReference>
<dbReference type="InterPro" id="IPR010987">
    <property type="entry name" value="Glutathione-S-Trfase_C-like"/>
</dbReference>
<proteinExistence type="predicted"/>
<evidence type="ECO:0000256" key="1">
    <source>
        <dbReference type="SAM" id="MobiDB-lite"/>
    </source>
</evidence>
<reference evidence="5" key="2">
    <citation type="submission" date="2015-01" db="EMBL/GenBank/DDBJ databases">
        <title>Evolutionary Origins and Diversification of the Mycorrhizal Mutualists.</title>
        <authorList>
            <consortium name="DOE Joint Genome Institute"/>
            <consortium name="Mycorrhizal Genomics Consortium"/>
            <person name="Kohler A."/>
            <person name="Kuo A."/>
            <person name="Nagy L.G."/>
            <person name="Floudas D."/>
            <person name="Copeland A."/>
            <person name="Barry K.W."/>
            <person name="Cichocki N."/>
            <person name="Veneault-Fourrey C."/>
            <person name="LaButti K."/>
            <person name="Lindquist E.A."/>
            <person name="Lipzen A."/>
            <person name="Lundell T."/>
            <person name="Morin E."/>
            <person name="Murat C."/>
            <person name="Riley R."/>
            <person name="Ohm R."/>
            <person name="Sun H."/>
            <person name="Tunlid A."/>
            <person name="Henrissat B."/>
            <person name="Grigoriev I.V."/>
            <person name="Hibbett D.S."/>
            <person name="Martin F."/>
        </authorList>
    </citation>
    <scope>NUCLEOTIDE SEQUENCE [LARGE SCALE GENOMIC DNA]</scope>
    <source>
        <strain evidence="5">Marx 270</strain>
    </source>
</reference>
<evidence type="ECO:0000313" key="5">
    <source>
        <dbReference type="Proteomes" id="UP000054217"/>
    </source>
</evidence>
<reference evidence="4 5" key="1">
    <citation type="submission" date="2014-04" db="EMBL/GenBank/DDBJ databases">
        <authorList>
            <consortium name="DOE Joint Genome Institute"/>
            <person name="Kuo A."/>
            <person name="Kohler A."/>
            <person name="Costa M.D."/>
            <person name="Nagy L.G."/>
            <person name="Floudas D."/>
            <person name="Copeland A."/>
            <person name="Barry K.W."/>
            <person name="Cichocki N."/>
            <person name="Veneault-Fourrey C."/>
            <person name="LaButti K."/>
            <person name="Lindquist E.A."/>
            <person name="Lipzen A."/>
            <person name="Lundell T."/>
            <person name="Morin E."/>
            <person name="Murat C."/>
            <person name="Sun H."/>
            <person name="Tunlid A."/>
            <person name="Henrissat B."/>
            <person name="Grigoriev I.V."/>
            <person name="Hibbett D.S."/>
            <person name="Martin F."/>
            <person name="Nordberg H.P."/>
            <person name="Cantor M.N."/>
            <person name="Hua S.X."/>
        </authorList>
    </citation>
    <scope>NUCLEOTIDE SEQUENCE [LARGE SCALE GENOMIC DNA]</scope>
    <source>
        <strain evidence="4 5">Marx 270</strain>
    </source>
</reference>
<dbReference type="SUPFAM" id="SSF52833">
    <property type="entry name" value="Thioredoxin-like"/>
    <property type="match status" value="1"/>
</dbReference>
<accession>A0A0C3PR39</accession>
<dbReference type="Gene3D" id="3.40.30.10">
    <property type="entry name" value="Glutaredoxin"/>
    <property type="match status" value="1"/>
</dbReference>
<dbReference type="InterPro" id="IPR004045">
    <property type="entry name" value="Glutathione_S-Trfase_N"/>
</dbReference>
<evidence type="ECO:0000259" key="3">
    <source>
        <dbReference type="PROSITE" id="PS50405"/>
    </source>
</evidence>
<dbReference type="SFLD" id="SFLDS00019">
    <property type="entry name" value="Glutathione_Transferase_(cytos"/>
    <property type="match status" value="1"/>
</dbReference>
<dbReference type="FunFam" id="3.40.30.10:FF:000142">
    <property type="entry name" value="Elongation factor 1 gamma"/>
    <property type="match status" value="1"/>
</dbReference>
<feature type="domain" description="GST N-terminal" evidence="2">
    <location>
        <begin position="62"/>
        <end position="143"/>
    </location>
</feature>
<sequence length="282" mass="31307">MATTTPQALMRAKHSDEHQGGSSNMLVDIGHLKSDQESYIKLVVKPCLLQLTLQAFHANMTPIGKMYGYGSQPQTKAILSVATLSNLEIELLPFEYGVTNQSPEFTLKFPLARIPAFESLNGFKLTEGATIARYVSSLVPDAGLLGCNAEETALVDQWVHFAEFEIYMDASMIYAGAGLKLLPGYNADRHKWHEERIVRSLRFLDNYLEKRPSGLLVNDNITLADIFSAIATERAGQTTCGTAEREQTYPHVFAHHAKVTSDERIKDVLGGPGFIEERLVYN</sequence>
<protein>
    <recommendedName>
        <fullName evidence="6">GST N-terminal domain-containing protein</fullName>
    </recommendedName>
</protein>
<dbReference type="Proteomes" id="UP000054217">
    <property type="component" value="Unassembled WGS sequence"/>
</dbReference>
<dbReference type="PROSITE" id="PS50404">
    <property type="entry name" value="GST_NTER"/>
    <property type="match status" value="1"/>
</dbReference>
<feature type="region of interest" description="Disordered" evidence="1">
    <location>
        <begin position="1"/>
        <end position="22"/>
    </location>
</feature>
<dbReference type="SUPFAM" id="SSF47616">
    <property type="entry name" value="GST C-terminal domain-like"/>
    <property type="match status" value="1"/>
</dbReference>
<feature type="domain" description="GST C-terminal" evidence="3">
    <location>
        <begin position="148"/>
        <end position="282"/>
    </location>
</feature>
<dbReference type="InterPro" id="IPR050802">
    <property type="entry name" value="EF-GSTs"/>
</dbReference>
<dbReference type="InterPro" id="IPR004046">
    <property type="entry name" value="GST_C"/>
</dbReference>
<evidence type="ECO:0000313" key="4">
    <source>
        <dbReference type="EMBL" id="KIO11034.1"/>
    </source>
</evidence>
<dbReference type="OrthoDB" id="249703at2759"/>
<evidence type="ECO:0008006" key="6">
    <source>
        <dbReference type="Google" id="ProtNLM"/>
    </source>
</evidence>
<dbReference type="InParanoid" id="A0A0C3PR39"/>
<organism evidence="4 5">
    <name type="scientific">Pisolithus tinctorius Marx 270</name>
    <dbReference type="NCBI Taxonomy" id="870435"/>
    <lineage>
        <taxon>Eukaryota</taxon>
        <taxon>Fungi</taxon>
        <taxon>Dikarya</taxon>
        <taxon>Basidiomycota</taxon>
        <taxon>Agaricomycotina</taxon>
        <taxon>Agaricomycetes</taxon>
        <taxon>Agaricomycetidae</taxon>
        <taxon>Boletales</taxon>
        <taxon>Sclerodermatineae</taxon>
        <taxon>Pisolithaceae</taxon>
        <taxon>Pisolithus</taxon>
    </lineage>
</organism>
<dbReference type="PROSITE" id="PS50405">
    <property type="entry name" value="GST_CTER"/>
    <property type="match status" value="1"/>
</dbReference>
<dbReference type="Pfam" id="PF02798">
    <property type="entry name" value="GST_N"/>
    <property type="match status" value="1"/>
</dbReference>
<dbReference type="InterPro" id="IPR036282">
    <property type="entry name" value="Glutathione-S-Trfase_C_sf"/>
</dbReference>
<dbReference type="CDD" id="cd03044">
    <property type="entry name" value="GST_N_EF1Bgamma"/>
    <property type="match status" value="1"/>
</dbReference>
<gene>
    <name evidence="4" type="ORF">M404DRAFT_20562</name>
</gene>
<dbReference type="Pfam" id="PF14497">
    <property type="entry name" value="GST_C_3"/>
    <property type="match status" value="1"/>
</dbReference>
<dbReference type="PANTHER" id="PTHR43986">
    <property type="entry name" value="ELONGATION FACTOR 1-GAMMA"/>
    <property type="match status" value="1"/>
</dbReference>
<dbReference type="EMBL" id="KN831950">
    <property type="protein sequence ID" value="KIO11034.1"/>
    <property type="molecule type" value="Genomic_DNA"/>
</dbReference>